<dbReference type="InterPro" id="IPR053716">
    <property type="entry name" value="Flag_assembly_chemotaxis_eff"/>
</dbReference>
<dbReference type="GO" id="GO:0015031">
    <property type="term" value="P:protein transport"/>
    <property type="evidence" value="ECO:0007669"/>
    <property type="project" value="UniProtKB-KW"/>
</dbReference>
<accession>A0A366IHW6</accession>
<evidence type="ECO:0000256" key="11">
    <source>
        <dbReference type="SAM" id="Coils"/>
    </source>
</evidence>
<keyword evidence="5" id="KW-1003">Cell membrane</keyword>
<keyword evidence="11" id="KW-0175">Coiled coil</keyword>
<evidence type="ECO:0000256" key="3">
    <source>
        <dbReference type="ARBA" id="ARBA00020392"/>
    </source>
</evidence>
<evidence type="ECO:0000256" key="7">
    <source>
        <dbReference type="ARBA" id="ARBA00022795"/>
    </source>
</evidence>
<dbReference type="GO" id="GO:0005886">
    <property type="term" value="C:plasma membrane"/>
    <property type="evidence" value="ECO:0007669"/>
    <property type="project" value="UniProtKB-SubCell"/>
</dbReference>
<proteinExistence type="inferred from homology"/>
<dbReference type="InterPro" id="IPR012823">
    <property type="entry name" value="Flagell_FliJ"/>
</dbReference>
<evidence type="ECO:0000256" key="5">
    <source>
        <dbReference type="ARBA" id="ARBA00022475"/>
    </source>
</evidence>
<keyword evidence="13" id="KW-1185">Reference proteome</keyword>
<dbReference type="Gene3D" id="1.10.287.1700">
    <property type="match status" value="1"/>
</dbReference>
<dbReference type="GO" id="GO:0006935">
    <property type="term" value="P:chemotaxis"/>
    <property type="evidence" value="ECO:0007669"/>
    <property type="project" value="UniProtKB-KW"/>
</dbReference>
<evidence type="ECO:0000256" key="2">
    <source>
        <dbReference type="ARBA" id="ARBA00010004"/>
    </source>
</evidence>
<evidence type="ECO:0000313" key="13">
    <source>
        <dbReference type="Proteomes" id="UP000253490"/>
    </source>
</evidence>
<evidence type="ECO:0000256" key="9">
    <source>
        <dbReference type="ARBA" id="ARBA00023136"/>
    </source>
</evidence>
<keyword evidence="9" id="KW-0472">Membrane</keyword>
<dbReference type="Proteomes" id="UP000253490">
    <property type="component" value="Unassembled WGS sequence"/>
</dbReference>
<comment type="subcellular location">
    <subcellularLocation>
        <location evidence="1">Cell membrane</location>
        <topology evidence="1">Peripheral membrane protein</topology>
        <orientation evidence="1">Cytoplasmic side</orientation>
    </subcellularLocation>
</comment>
<dbReference type="RefSeq" id="WP_207657408.1">
    <property type="nucleotide sequence ID" value="NZ_CALNCS010000100.1"/>
</dbReference>
<protein>
    <recommendedName>
        <fullName evidence="3">Flagellar FliJ protein</fullName>
    </recommendedName>
</protein>
<comment type="similarity">
    <text evidence="2">Belongs to the FliJ family.</text>
</comment>
<dbReference type="Pfam" id="PF02050">
    <property type="entry name" value="FliJ"/>
    <property type="match status" value="1"/>
</dbReference>
<keyword evidence="6" id="KW-0145">Chemotaxis</keyword>
<keyword evidence="4" id="KW-0813">Transport</keyword>
<reference evidence="12 13" key="1">
    <citation type="submission" date="2018-06" db="EMBL/GenBank/DDBJ databases">
        <title>Genomic Encyclopedia of Type Strains, Phase IV (KMG-IV): sequencing the most valuable type-strain genomes for metagenomic binning, comparative biology and taxonomic classification.</title>
        <authorList>
            <person name="Goeker M."/>
        </authorList>
    </citation>
    <scope>NUCLEOTIDE SEQUENCE [LARGE SCALE GENOMIC DNA]</scope>
    <source>
        <strain evidence="12 13">DSM 22112</strain>
    </source>
</reference>
<name>A0A366IHW6_9FIRM</name>
<feature type="coiled-coil region" evidence="11">
    <location>
        <begin position="77"/>
        <end position="111"/>
    </location>
</feature>
<evidence type="ECO:0000256" key="4">
    <source>
        <dbReference type="ARBA" id="ARBA00022448"/>
    </source>
</evidence>
<evidence type="ECO:0000256" key="8">
    <source>
        <dbReference type="ARBA" id="ARBA00022927"/>
    </source>
</evidence>
<keyword evidence="8" id="KW-0653">Protein transport</keyword>
<organism evidence="12 13">
    <name type="scientific">Alkalibaculum bacchi</name>
    <dbReference type="NCBI Taxonomy" id="645887"/>
    <lineage>
        <taxon>Bacteria</taxon>
        <taxon>Bacillati</taxon>
        <taxon>Bacillota</taxon>
        <taxon>Clostridia</taxon>
        <taxon>Eubacteriales</taxon>
        <taxon>Eubacteriaceae</taxon>
        <taxon>Alkalibaculum</taxon>
    </lineage>
</organism>
<dbReference type="GO" id="GO:0044781">
    <property type="term" value="P:bacterial-type flagellum organization"/>
    <property type="evidence" value="ECO:0007669"/>
    <property type="project" value="UniProtKB-KW"/>
</dbReference>
<dbReference type="GO" id="GO:0071973">
    <property type="term" value="P:bacterial-type flagellum-dependent cell motility"/>
    <property type="evidence" value="ECO:0007669"/>
    <property type="project" value="InterPro"/>
</dbReference>
<dbReference type="GO" id="GO:0009288">
    <property type="term" value="C:bacterial-type flagellum"/>
    <property type="evidence" value="ECO:0007669"/>
    <property type="project" value="InterPro"/>
</dbReference>
<evidence type="ECO:0000256" key="10">
    <source>
        <dbReference type="ARBA" id="ARBA00023225"/>
    </source>
</evidence>
<comment type="caution">
    <text evidence="12">The sequence shown here is derived from an EMBL/GenBank/DDBJ whole genome shotgun (WGS) entry which is preliminary data.</text>
</comment>
<keyword evidence="12" id="KW-0282">Flagellum</keyword>
<evidence type="ECO:0000256" key="1">
    <source>
        <dbReference type="ARBA" id="ARBA00004413"/>
    </source>
</evidence>
<keyword evidence="10" id="KW-1006">Bacterial flagellum protein export</keyword>
<evidence type="ECO:0000313" key="12">
    <source>
        <dbReference type="EMBL" id="RBP70104.1"/>
    </source>
</evidence>
<dbReference type="EMBL" id="QNRX01000001">
    <property type="protein sequence ID" value="RBP70104.1"/>
    <property type="molecule type" value="Genomic_DNA"/>
</dbReference>
<keyword evidence="12" id="KW-0966">Cell projection</keyword>
<evidence type="ECO:0000256" key="6">
    <source>
        <dbReference type="ARBA" id="ARBA00022500"/>
    </source>
</evidence>
<dbReference type="NCBIfam" id="TIGR02473">
    <property type="entry name" value="flagell_FliJ"/>
    <property type="match status" value="1"/>
</dbReference>
<keyword evidence="12" id="KW-0969">Cilium</keyword>
<dbReference type="AlphaFoldDB" id="A0A366IHW6"/>
<sequence>MKTYKFSMEKVLELRANKEKTSMENFASMQRDLMKQKSKLIELRTEEDSIKLKSNRCKNIVELRQLYLCKEWLEKRIQAQLICIEESRKNLEKARQELISAQKDRKIIEKLKEKDFEAYQDSEKAIEQKNLDEMAVLKYEVVRW</sequence>
<gene>
    <name evidence="12" type="ORF">DES36_101158</name>
</gene>
<keyword evidence="7" id="KW-1005">Bacterial flagellum biogenesis</keyword>